<protein>
    <submittedName>
        <fullName evidence="3">Thioesterase</fullName>
    </submittedName>
</protein>
<dbReference type="SUPFAM" id="SSF53474">
    <property type="entry name" value="alpha/beta-Hydrolases"/>
    <property type="match status" value="1"/>
</dbReference>
<comment type="caution">
    <text evidence="3">The sequence shown here is derived from an EMBL/GenBank/DDBJ whole genome shotgun (WGS) entry which is preliminary data.</text>
</comment>
<keyword evidence="4" id="KW-1185">Reference proteome</keyword>
<proteinExistence type="inferred from homology"/>
<dbReference type="GO" id="GO:0008610">
    <property type="term" value="P:lipid biosynthetic process"/>
    <property type="evidence" value="ECO:0007669"/>
    <property type="project" value="TreeGrafter"/>
</dbReference>
<reference evidence="3" key="1">
    <citation type="journal article" date="2014" name="Int. J. Syst. Evol. Microbiol.">
        <title>Complete genome sequence of Corynebacterium casei LMG S-19264T (=DSM 44701T), isolated from a smear-ripened cheese.</title>
        <authorList>
            <consortium name="US DOE Joint Genome Institute (JGI-PGF)"/>
            <person name="Walter F."/>
            <person name="Albersmeier A."/>
            <person name="Kalinowski J."/>
            <person name="Ruckert C."/>
        </authorList>
    </citation>
    <scope>NUCLEOTIDE SEQUENCE</scope>
    <source>
        <strain evidence="3">JCM 4346</strain>
    </source>
</reference>
<evidence type="ECO:0000313" key="4">
    <source>
        <dbReference type="Proteomes" id="UP000658320"/>
    </source>
</evidence>
<evidence type="ECO:0000313" key="3">
    <source>
        <dbReference type="EMBL" id="GGR62906.1"/>
    </source>
</evidence>
<reference evidence="3" key="2">
    <citation type="submission" date="2020-09" db="EMBL/GenBank/DDBJ databases">
        <authorList>
            <person name="Sun Q."/>
            <person name="Ohkuma M."/>
        </authorList>
    </citation>
    <scope>NUCLEOTIDE SEQUENCE</scope>
    <source>
        <strain evidence="3">JCM 4346</strain>
    </source>
</reference>
<dbReference type="AlphaFoldDB" id="A0A918FP34"/>
<dbReference type="Pfam" id="PF00975">
    <property type="entry name" value="Thioesterase"/>
    <property type="match status" value="1"/>
</dbReference>
<dbReference type="Proteomes" id="UP000658320">
    <property type="component" value="Unassembled WGS sequence"/>
</dbReference>
<feature type="domain" description="Thioesterase" evidence="2">
    <location>
        <begin position="32"/>
        <end position="256"/>
    </location>
</feature>
<dbReference type="InterPro" id="IPR029058">
    <property type="entry name" value="AB_hydrolase_fold"/>
</dbReference>
<evidence type="ECO:0000256" key="1">
    <source>
        <dbReference type="ARBA" id="ARBA00007169"/>
    </source>
</evidence>
<dbReference type="PANTHER" id="PTHR11487">
    <property type="entry name" value="THIOESTERASE"/>
    <property type="match status" value="1"/>
</dbReference>
<accession>A0A918FP34</accession>
<name>A0A918FP34_9ACTN</name>
<dbReference type="PANTHER" id="PTHR11487:SF0">
    <property type="entry name" value="S-ACYL FATTY ACID SYNTHASE THIOESTERASE, MEDIUM CHAIN"/>
    <property type="match status" value="1"/>
</dbReference>
<dbReference type="RefSeq" id="WP_189944218.1">
    <property type="nucleotide sequence ID" value="NZ_BMSX01000044.1"/>
</dbReference>
<evidence type="ECO:0000259" key="2">
    <source>
        <dbReference type="Pfam" id="PF00975"/>
    </source>
</evidence>
<gene>
    <name evidence="3" type="ORF">GCM10010251_94520</name>
</gene>
<comment type="similarity">
    <text evidence="1">Belongs to the thioesterase family.</text>
</comment>
<dbReference type="InterPro" id="IPR012223">
    <property type="entry name" value="TEII"/>
</dbReference>
<dbReference type="InterPro" id="IPR001031">
    <property type="entry name" value="Thioesterase"/>
</dbReference>
<dbReference type="Gene3D" id="3.40.50.1820">
    <property type="entry name" value="alpha/beta hydrolase"/>
    <property type="match status" value="1"/>
</dbReference>
<organism evidence="3 4">
    <name type="scientific">Streptomyces aurantiogriseus</name>
    <dbReference type="NCBI Taxonomy" id="66870"/>
    <lineage>
        <taxon>Bacteria</taxon>
        <taxon>Bacillati</taxon>
        <taxon>Actinomycetota</taxon>
        <taxon>Actinomycetes</taxon>
        <taxon>Kitasatosporales</taxon>
        <taxon>Streptomycetaceae</taxon>
        <taxon>Streptomyces</taxon>
    </lineage>
</organism>
<dbReference type="EMBL" id="BMSX01000044">
    <property type="protein sequence ID" value="GGR62906.1"/>
    <property type="molecule type" value="Genomic_DNA"/>
</dbReference>
<sequence>MGTHPRDGSQDAGLVVESPFVWRARRKDCRHRLICFPHAGGGAGAFSGWAHRLPPGIELVAVQLPGRQNRVLEEPATEVGPLVRDVMRALRPLLAGPFSLFGHSCGALLAFEVAQALGVRGGPRPAHLFLSGESSPRAALGRPQLHRLSQEEFRARVLSLGGFDEEVTEDEDALEILLPLVMADFRLWERHRIVPAPRLDVPVTVLVGDSDVRAPLDSLDAWRGHTNAEFDIRVYPGGHFYLFDDPVQSELLDFIARTLLIPERESRAV</sequence>